<dbReference type="Proteomes" id="UP000192920">
    <property type="component" value="Unassembled WGS sequence"/>
</dbReference>
<sequence length="303" mass="33607">MHHKKAVAHHNITGVRHPGAGGLRYDCAMDSLPNTKKPAVAAAEKPALPAPESEAYLASQAMPLGETVLMLSRDGVAIYGILHRSRAMTGQSDYFRLQFRGYTAAAGTQWQPFAGDDAQFHTVYNSAWVRADHPSRTATFGPKGGVMASETFRHAGLDTFLLAQVIGWIKGIYPDYAVSPGLVTLPATCSEDERLQRNAFFARQGFEFEWQDSNQKNALFFKDKVNKLLGVWDKEHITEYSGEAMLQNMAQQEETRAHLEQRVSALESRQTTLQQALQKERSTAQIMTGVVILILIIGMWAVL</sequence>
<feature type="transmembrane region" description="Helical" evidence="2">
    <location>
        <begin position="284"/>
        <end position="302"/>
    </location>
</feature>
<reference evidence="4" key="1">
    <citation type="submission" date="2017-04" db="EMBL/GenBank/DDBJ databases">
        <authorList>
            <person name="Varghese N."/>
            <person name="Submissions S."/>
        </authorList>
    </citation>
    <scope>NUCLEOTIDE SEQUENCE [LARGE SCALE GENOMIC DNA]</scope>
    <source>
        <strain evidence="4">DSM 22618</strain>
    </source>
</reference>
<keyword evidence="4" id="KW-1185">Reference proteome</keyword>
<keyword evidence="1" id="KW-0175">Coiled coil</keyword>
<organism evidence="3 4">
    <name type="scientific">Pseudogulbenkiania subflava DSM 22618</name>
    <dbReference type="NCBI Taxonomy" id="1123014"/>
    <lineage>
        <taxon>Bacteria</taxon>
        <taxon>Pseudomonadati</taxon>
        <taxon>Pseudomonadota</taxon>
        <taxon>Betaproteobacteria</taxon>
        <taxon>Neisseriales</taxon>
        <taxon>Chromobacteriaceae</taxon>
        <taxon>Pseudogulbenkiania</taxon>
    </lineage>
</organism>
<evidence type="ECO:0000313" key="3">
    <source>
        <dbReference type="EMBL" id="SMF31401.1"/>
    </source>
</evidence>
<keyword evidence="2" id="KW-1133">Transmembrane helix</keyword>
<evidence type="ECO:0000256" key="2">
    <source>
        <dbReference type="SAM" id="Phobius"/>
    </source>
</evidence>
<accession>A0A1Y6C1I0</accession>
<evidence type="ECO:0000313" key="4">
    <source>
        <dbReference type="Proteomes" id="UP000192920"/>
    </source>
</evidence>
<dbReference type="EMBL" id="FXAG01000013">
    <property type="protein sequence ID" value="SMF31401.1"/>
    <property type="molecule type" value="Genomic_DNA"/>
</dbReference>
<proteinExistence type="predicted"/>
<keyword evidence="2" id="KW-0812">Transmembrane</keyword>
<name>A0A1Y6C1I0_9NEIS</name>
<keyword evidence="2" id="KW-0472">Membrane</keyword>
<feature type="coiled-coil region" evidence="1">
    <location>
        <begin position="242"/>
        <end position="276"/>
    </location>
</feature>
<gene>
    <name evidence="3" type="ORF">SAMN02745746_02514</name>
</gene>
<dbReference type="STRING" id="1123014.SAMN02745746_02514"/>
<evidence type="ECO:0000256" key="1">
    <source>
        <dbReference type="SAM" id="Coils"/>
    </source>
</evidence>
<dbReference type="AlphaFoldDB" id="A0A1Y6C1I0"/>
<dbReference type="RefSeq" id="WP_085276740.1">
    <property type="nucleotide sequence ID" value="NZ_FXAG01000013.1"/>
</dbReference>
<protein>
    <submittedName>
        <fullName evidence="3">Uncharacterized protein</fullName>
    </submittedName>
</protein>